<evidence type="ECO:0000256" key="1">
    <source>
        <dbReference type="SAM" id="Phobius"/>
    </source>
</evidence>
<dbReference type="OrthoDB" id="6174417at2"/>
<protein>
    <submittedName>
        <fullName evidence="2">Uncharacterized protein</fullName>
    </submittedName>
</protein>
<organism evidence="2 3">
    <name type="scientific">Chromohalobacter israelensis (strain ATCC BAA-138 / DSM 3043 / CIP 106854 / NCIMB 13768 / 1H11)</name>
    <name type="common">Chromohalobacter salexigens</name>
    <dbReference type="NCBI Taxonomy" id="290398"/>
    <lineage>
        <taxon>Bacteria</taxon>
        <taxon>Pseudomonadati</taxon>
        <taxon>Pseudomonadota</taxon>
        <taxon>Gammaproteobacteria</taxon>
        <taxon>Oceanospirillales</taxon>
        <taxon>Halomonadaceae</taxon>
        <taxon>Chromohalobacter</taxon>
    </lineage>
</organism>
<accession>Q1R0C5</accession>
<name>Q1R0C5_CHRI1</name>
<dbReference type="Proteomes" id="UP000000239">
    <property type="component" value="Chromosome"/>
</dbReference>
<gene>
    <name evidence="2" type="ordered locus">Csal_0471</name>
</gene>
<evidence type="ECO:0000313" key="2">
    <source>
        <dbReference type="EMBL" id="ABE57833.1"/>
    </source>
</evidence>
<dbReference type="GeneID" id="95333223"/>
<reference evidence="2 3" key="1">
    <citation type="journal article" date="2011" name="Stand. Genomic Sci.">
        <title>Complete genome sequence of the halophilic and highly halotolerant Chromohalobacter salexigens type strain (1H11(T)).</title>
        <authorList>
            <person name="Copeland A."/>
            <person name="O'Connor K."/>
            <person name="Lucas S."/>
            <person name="Lapidus A."/>
            <person name="Berry K.W."/>
            <person name="Detter J.C."/>
            <person name="Del Rio T.G."/>
            <person name="Hammon N."/>
            <person name="Dalin E."/>
            <person name="Tice H."/>
            <person name="Pitluck S."/>
            <person name="Bruce D."/>
            <person name="Goodwin L."/>
            <person name="Han C."/>
            <person name="Tapia R."/>
            <person name="Saunders E."/>
            <person name="Schmutz J."/>
            <person name="Brettin T."/>
            <person name="Larimer F."/>
            <person name="Land M."/>
            <person name="Hauser L."/>
            <person name="Vargas C."/>
            <person name="Nieto J.J."/>
            <person name="Kyrpides N.C."/>
            <person name="Ivanova N."/>
            <person name="Goker M."/>
            <person name="Klenk H.P."/>
            <person name="Csonka L.N."/>
            <person name="Woyke T."/>
        </authorList>
    </citation>
    <scope>NUCLEOTIDE SEQUENCE [LARGE SCALE GENOMIC DNA]</scope>
    <source>
        <strain evidence="3">ATCC BAA-138 / DSM 3043 / CIP 106854 / NCIMB 13768 / 1H11</strain>
    </source>
</reference>
<dbReference type="STRING" id="290398.Csal_0471"/>
<evidence type="ECO:0000313" key="3">
    <source>
        <dbReference type="Proteomes" id="UP000000239"/>
    </source>
</evidence>
<sequence length="82" mass="9087">MVNSRHGVDGLRAVAIASQAVGFILIIALETWLGDAARVWQGVTLAAMLVAASGVALVRRYRRNRQRRAMDERLRRAEESDP</sequence>
<dbReference type="KEGG" id="csa:Csal_0471"/>
<dbReference type="RefSeq" id="WP_011505779.1">
    <property type="nucleotide sequence ID" value="NC_007963.1"/>
</dbReference>
<dbReference type="eggNOG" id="ENOG502ZWRS">
    <property type="taxonomic scope" value="Bacteria"/>
</dbReference>
<keyword evidence="1" id="KW-0812">Transmembrane</keyword>
<dbReference type="HOGENOM" id="CLU_2569083_0_0_6"/>
<keyword evidence="3" id="KW-1185">Reference proteome</keyword>
<keyword evidence="1" id="KW-1133">Transmembrane helix</keyword>
<keyword evidence="1" id="KW-0472">Membrane</keyword>
<dbReference type="AlphaFoldDB" id="Q1R0C5"/>
<proteinExistence type="predicted"/>
<feature type="transmembrane region" description="Helical" evidence="1">
    <location>
        <begin position="39"/>
        <end position="58"/>
    </location>
</feature>
<dbReference type="EMBL" id="CP000285">
    <property type="protein sequence ID" value="ABE57833.1"/>
    <property type="molecule type" value="Genomic_DNA"/>
</dbReference>
<feature type="transmembrane region" description="Helical" evidence="1">
    <location>
        <begin position="12"/>
        <end position="33"/>
    </location>
</feature>